<evidence type="ECO:0000256" key="4">
    <source>
        <dbReference type="ARBA" id="ARBA00022833"/>
    </source>
</evidence>
<dbReference type="Pfam" id="PF05699">
    <property type="entry name" value="Dimer_Tnp_hAT"/>
    <property type="match status" value="1"/>
</dbReference>
<proteinExistence type="predicted"/>
<dbReference type="PANTHER" id="PTHR46481">
    <property type="entry name" value="ZINC FINGER BED DOMAIN-CONTAINING PROTEIN 4"/>
    <property type="match status" value="1"/>
</dbReference>
<dbReference type="InterPro" id="IPR052035">
    <property type="entry name" value="ZnF_BED_domain_contain"/>
</dbReference>
<keyword evidence="4" id="KW-0862">Zinc</keyword>
<evidence type="ECO:0000256" key="3">
    <source>
        <dbReference type="ARBA" id="ARBA00022771"/>
    </source>
</evidence>
<evidence type="ECO:0000313" key="8">
    <source>
        <dbReference type="Proteomes" id="UP000475862"/>
    </source>
</evidence>
<gene>
    <name evidence="7" type="ORF">AGLY_017644</name>
</gene>
<sequence>MKSMSKSEKFSANNKKAKLITERIVEMIALDYQPISIVEDYGFKRVIAAAEDRYVLPSRKLLSQKLIPELYANKKKLLMTEIKMDLENIKSISFTFDLWSSQAQQSYISLTCHYLTNKFKLKNKTLGCSYFPGEHTGNAIYNKIKTMIAEWNIEIENSNSNISIFFVTDNARNISSALSHSGSNFEHISCTAHTLQLAIDDAVKESNMTDLLKRCKAIVTHYNHSNIASERLTETQKRLNLAPHKLIQMVNTRWNSIYLMLQRMLEQKDAILIDLPKIKKGQLLFARDWNMIKSYVILLKPVFEATKELSREDTPTLSMVLPIIYTIEAKLNLFLTSMTQNPGTCFAENLLRSMCKRFDVYKENKIYIIAMLVDPRFKGIMLNEYELSQAKSYITSEAEKYRYNDEIFSQPSTSDELLTKELENSNYSLWDILHQRSVSKESTTATSINEVTIEIENYLKLKNIDPTADPLKWWEENYQTFPHLLPVIFTFLGIPGTSVCREILFSGSGLTVSSRRTRLSPFLVEYLVFLHNNL</sequence>
<keyword evidence="2" id="KW-0479">Metal-binding</keyword>
<keyword evidence="8" id="KW-1185">Reference proteome</keyword>
<feature type="domain" description="HAT C-terminal dimerisation" evidence="6">
    <location>
        <begin position="454"/>
        <end position="534"/>
    </location>
</feature>
<dbReference type="EMBL" id="VYZN01001802">
    <property type="protein sequence ID" value="KAE9521952.1"/>
    <property type="molecule type" value="Genomic_DNA"/>
</dbReference>
<evidence type="ECO:0000313" key="7">
    <source>
        <dbReference type="EMBL" id="KAE9521952.1"/>
    </source>
</evidence>
<evidence type="ECO:0000259" key="6">
    <source>
        <dbReference type="Pfam" id="PF05699"/>
    </source>
</evidence>
<dbReference type="InterPro" id="IPR008906">
    <property type="entry name" value="HATC_C_dom"/>
</dbReference>
<dbReference type="SUPFAM" id="SSF53098">
    <property type="entry name" value="Ribonuclease H-like"/>
    <property type="match status" value="1"/>
</dbReference>
<evidence type="ECO:0000256" key="1">
    <source>
        <dbReference type="ARBA" id="ARBA00004123"/>
    </source>
</evidence>
<keyword evidence="5" id="KW-0539">Nucleus</keyword>
<dbReference type="GO" id="GO:0046983">
    <property type="term" value="F:protein dimerization activity"/>
    <property type="evidence" value="ECO:0007669"/>
    <property type="project" value="InterPro"/>
</dbReference>
<evidence type="ECO:0000256" key="2">
    <source>
        <dbReference type="ARBA" id="ARBA00022723"/>
    </source>
</evidence>
<comment type="subcellular location">
    <subcellularLocation>
        <location evidence="1">Nucleus</location>
    </subcellularLocation>
</comment>
<keyword evidence="3" id="KW-0863">Zinc-finger</keyword>
<dbReference type="SUPFAM" id="SSF140996">
    <property type="entry name" value="Hermes dimerisation domain"/>
    <property type="match status" value="1"/>
</dbReference>
<reference evidence="7 8" key="1">
    <citation type="submission" date="2019-08" db="EMBL/GenBank/DDBJ databases">
        <title>The genome of the soybean aphid Biotype 1, its phylome, world population structure and adaptation to the North American continent.</title>
        <authorList>
            <person name="Giordano R."/>
            <person name="Donthu R.K."/>
            <person name="Hernandez A.G."/>
            <person name="Wright C.L."/>
            <person name="Zimin A.V."/>
        </authorList>
    </citation>
    <scope>NUCLEOTIDE SEQUENCE [LARGE SCALE GENOMIC DNA]</scope>
    <source>
        <tissue evidence="7">Whole aphids</tissue>
    </source>
</reference>
<evidence type="ECO:0000256" key="5">
    <source>
        <dbReference type="ARBA" id="ARBA00023242"/>
    </source>
</evidence>
<dbReference type="AlphaFoldDB" id="A0A6G0SUK7"/>
<dbReference type="OrthoDB" id="6629494at2759"/>
<comment type="caution">
    <text evidence="7">The sequence shown here is derived from an EMBL/GenBank/DDBJ whole genome shotgun (WGS) entry which is preliminary data.</text>
</comment>
<dbReference type="PANTHER" id="PTHR46481:SF10">
    <property type="entry name" value="ZINC FINGER BED DOMAIN-CONTAINING PROTEIN 39"/>
    <property type="match status" value="1"/>
</dbReference>
<accession>A0A6G0SUK7</accession>
<dbReference type="GO" id="GO:0005634">
    <property type="term" value="C:nucleus"/>
    <property type="evidence" value="ECO:0007669"/>
    <property type="project" value="UniProtKB-SubCell"/>
</dbReference>
<organism evidence="7 8">
    <name type="scientific">Aphis glycines</name>
    <name type="common">Soybean aphid</name>
    <dbReference type="NCBI Taxonomy" id="307491"/>
    <lineage>
        <taxon>Eukaryota</taxon>
        <taxon>Metazoa</taxon>
        <taxon>Ecdysozoa</taxon>
        <taxon>Arthropoda</taxon>
        <taxon>Hexapoda</taxon>
        <taxon>Insecta</taxon>
        <taxon>Pterygota</taxon>
        <taxon>Neoptera</taxon>
        <taxon>Paraneoptera</taxon>
        <taxon>Hemiptera</taxon>
        <taxon>Sternorrhyncha</taxon>
        <taxon>Aphidomorpha</taxon>
        <taxon>Aphidoidea</taxon>
        <taxon>Aphididae</taxon>
        <taxon>Aphidini</taxon>
        <taxon>Aphis</taxon>
        <taxon>Aphis</taxon>
    </lineage>
</organism>
<protein>
    <recommendedName>
        <fullName evidence="6">HAT C-terminal dimerisation domain-containing protein</fullName>
    </recommendedName>
</protein>
<name>A0A6G0SUK7_APHGL</name>
<dbReference type="InterPro" id="IPR012337">
    <property type="entry name" value="RNaseH-like_sf"/>
</dbReference>
<dbReference type="Proteomes" id="UP000475862">
    <property type="component" value="Unassembled WGS sequence"/>
</dbReference>
<dbReference type="GO" id="GO:0008270">
    <property type="term" value="F:zinc ion binding"/>
    <property type="evidence" value="ECO:0007669"/>
    <property type="project" value="UniProtKB-KW"/>
</dbReference>